<dbReference type="GeneID" id="101991057"/>
<dbReference type="PRINTS" id="PR01933">
    <property type="entry name" value="INTRLEUKIN18"/>
</dbReference>
<evidence type="ECO:0000256" key="1">
    <source>
        <dbReference type="ARBA" id="ARBA00004496"/>
    </source>
</evidence>
<keyword evidence="5" id="KW-0963">Cytoplasm</keyword>
<dbReference type="Proteomes" id="UP000694915">
    <property type="component" value="Chromosome 5"/>
</dbReference>
<evidence type="ECO:0000256" key="8">
    <source>
        <dbReference type="ARBA" id="ARBA00023612"/>
    </source>
</evidence>
<accession>A0ABM0KJ37</accession>
<dbReference type="PANTHER" id="PTHR10078:SF35">
    <property type="entry name" value="INTERLEUKIN-18"/>
    <property type="match status" value="1"/>
</dbReference>
<dbReference type="SUPFAM" id="SSF50353">
    <property type="entry name" value="Cytokine"/>
    <property type="match status" value="1"/>
</dbReference>
<keyword evidence="7 10" id="KW-0964">Secreted</keyword>
<evidence type="ECO:0000256" key="10">
    <source>
        <dbReference type="PIRNR" id="PIRNR015162"/>
    </source>
</evidence>
<gene>
    <name evidence="12" type="primary">LOC101991057</name>
</gene>
<evidence type="ECO:0000313" key="11">
    <source>
        <dbReference type="Proteomes" id="UP000694915"/>
    </source>
</evidence>
<dbReference type="InterPro" id="IPR008996">
    <property type="entry name" value="IL1/FGF"/>
</dbReference>
<comment type="function">
    <text evidence="9 10">Pro-inflammatory cytokine primarily involved in epithelial barrier repair, polarized T-helper 1 (Th1) cell and natural killer (NK) cell immune responses. Upon binding to IL18R1 and IL18RAP, forms a signaling ternary complex which activates NF-kappa-B, triggering synthesis of inflammatory mediators. Synergizes with IL12/interleukin-12 to induce IFNG synthesis from T-helper 1 (Th1) cells and natural killer (NK) cells. Involved in transduction of inflammation downstream of pyroptosis: its mature form is specifically released in the extracellular milieu by passing through the gasdermin-D (GSDMD) pore.</text>
</comment>
<protein>
    <recommendedName>
        <fullName evidence="4 10">Interleukin-18</fullName>
        <shortName evidence="10">IL-18</shortName>
    </recommendedName>
</protein>
<evidence type="ECO:0000256" key="7">
    <source>
        <dbReference type="ARBA" id="ARBA00022525"/>
    </source>
</evidence>
<comment type="subunit">
    <text evidence="8">Forms a ternary complex with ligand-binding receptor subunit IL18R1 and signaling receptor subunit IL18RAP at the plasma membrane. Mature IL18 first binds to IL18R1 forming a low affinity binary complex, which then interacts with IL18RAP to form a high affinity ternary complex that signals inside the cell. Interacts with cargo receptor TMED10; the interaction mediates the translocation from the cytoplasm into the ERGIC (endoplasmic reticulum-Golgi intermediate compartment) and thereby secretion.</text>
</comment>
<dbReference type="InterPro" id="IPR000975">
    <property type="entry name" value="IL-1_fam"/>
</dbReference>
<organism evidence="11 12">
    <name type="scientific">Microtus ochrogaster</name>
    <name type="common">Prairie vole</name>
    <dbReference type="NCBI Taxonomy" id="79684"/>
    <lineage>
        <taxon>Eukaryota</taxon>
        <taxon>Metazoa</taxon>
        <taxon>Chordata</taxon>
        <taxon>Craniata</taxon>
        <taxon>Vertebrata</taxon>
        <taxon>Euteleostomi</taxon>
        <taxon>Mammalia</taxon>
        <taxon>Eutheria</taxon>
        <taxon>Euarchontoglires</taxon>
        <taxon>Glires</taxon>
        <taxon>Rodentia</taxon>
        <taxon>Myomorpha</taxon>
        <taxon>Muroidea</taxon>
        <taxon>Cricetidae</taxon>
        <taxon>Arvicolinae</taxon>
        <taxon>Microtus</taxon>
    </lineage>
</organism>
<keyword evidence="11" id="KW-1185">Reference proteome</keyword>
<evidence type="ECO:0000256" key="6">
    <source>
        <dbReference type="ARBA" id="ARBA00022514"/>
    </source>
</evidence>
<evidence type="ECO:0000256" key="3">
    <source>
        <dbReference type="ARBA" id="ARBA00010448"/>
    </source>
</evidence>
<dbReference type="InterPro" id="IPR015529">
    <property type="entry name" value="IL-18"/>
</dbReference>
<reference evidence="12" key="1">
    <citation type="submission" date="2025-08" db="UniProtKB">
        <authorList>
            <consortium name="RefSeq"/>
        </authorList>
    </citation>
    <scope>IDENTIFICATION</scope>
</reference>
<dbReference type="Gene3D" id="2.80.10.50">
    <property type="match status" value="1"/>
</dbReference>
<evidence type="ECO:0000256" key="2">
    <source>
        <dbReference type="ARBA" id="ARBA00004613"/>
    </source>
</evidence>
<sequence length="195" mass="22141">MLAATLDEGSCINFREMAFIDNTLYFIPEDDGDLESDNFSKLQSSTAVIRNMNDQVLFVDKRNPPVFEDMPDADQHANGPQTRLIIYMYKDSEGGGMAVTLSVKHGEMSTLSCKDKGIAFKEMDPPEYIDGTKSDLIFFMRSVPGHNKMQFESSLYKRHFLACEKEKEFYKLILKEKSENGDKSVMFTVTSLPQS</sequence>
<dbReference type="PIRSF" id="PIRSF015162">
    <property type="entry name" value="Interleukin_18"/>
    <property type="match status" value="1"/>
</dbReference>
<evidence type="ECO:0000313" key="12">
    <source>
        <dbReference type="RefSeq" id="XP_005347358.1"/>
    </source>
</evidence>
<comment type="subcellular location">
    <subcellularLocation>
        <location evidence="1">Cytoplasm</location>
    </subcellularLocation>
    <subcellularLocation>
        <location evidence="2 10">Secreted</location>
    </subcellularLocation>
</comment>
<dbReference type="PANTHER" id="PTHR10078">
    <property type="entry name" value="INTERLEUKIN-1 FAMILY MEMBER"/>
    <property type="match status" value="1"/>
</dbReference>
<dbReference type="RefSeq" id="XP_005347358.1">
    <property type="nucleotide sequence ID" value="XM_005347301.3"/>
</dbReference>
<comment type="similarity">
    <text evidence="3 10">Belongs to the IL-1 family.</text>
</comment>
<evidence type="ECO:0000256" key="4">
    <source>
        <dbReference type="ARBA" id="ARBA00016740"/>
    </source>
</evidence>
<name>A0ABM0KJ37_MICOH</name>
<keyword evidence="6 10" id="KW-0202">Cytokine</keyword>
<evidence type="ECO:0000256" key="9">
    <source>
        <dbReference type="ARBA" id="ARBA00033736"/>
    </source>
</evidence>
<evidence type="ECO:0000256" key="5">
    <source>
        <dbReference type="ARBA" id="ARBA00022490"/>
    </source>
</evidence>
<dbReference type="CDD" id="cd23298">
    <property type="entry name" value="beta-trefoil_IL18"/>
    <property type="match status" value="1"/>
</dbReference>
<proteinExistence type="inferred from homology"/>
<dbReference type="Pfam" id="PF00340">
    <property type="entry name" value="IL1"/>
    <property type="match status" value="1"/>
</dbReference>